<name>A0A0G1CGN3_9BACT</name>
<dbReference type="Proteomes" id="UP000034543">
    <property type="component" value="Unassembled WGS sequence"/>
</dbReference>
<dbReference type="STRING" id="1618436.UV59_C0015G0005"/>
<evidence type="ECO:0000256" key="1">
    <source>
        <dbReference type="SAM" id="Phobius"/>
    </source>
</evidence>
<feature type="transmembrane region" description="Helical" evidence="1">
    <location>
        <begin position="7"/>
        <end position="27"/>
    </location>
</feature>
<keyword evidence="1" id="KW-0812">Transmembrane</keyword>
<dbReference type="AlphaFoldDB" id="A0A0G1CGN3"/>
<accession>A0A0G1CGN3</accession>
<evidence type="ECO:0000313" key="2">
    <source>
        <dbReference type="EMBL" id="KKS84682.1"/>
    </source>
</evidence>
<organism evidence="2 3">
    <name type="scientific">Candidatus Gottesmanbacteria bacterium GW2011_GWA1_43_11</name>
    <dbReference type="NCBI Taxonomy" id="1618436"/>
    <lineage>
        <taxon>Bacteria</taxon>
        <taxon>Candidatus Gottesmaniibacteriota</taxon>
    </lineage>
</organism>
<sequence>MKLSKGFFITLIIGVVSVFIGWQYLLYIGSNPIYCNNVANCSCPFGYSIKRKFNTGGVDITMTLPPQCRVWFEPLLNLPSNLFPGRGL</sequence>
<gene>
    <name evidence="2" type="ORF">UV59_C0015G0005</name>
</gene>
<proteinExistence type="predicted"/>
<evidence type="ECO:0000313" key="3">
    <source>
        <dbReference type="Proteomes" id="UP000034543"/>
    </source>
</evidence>
<keyword evidence="1" id="KW-1133">Transmembrane helix</keyword>
<dbReference type="EMBL" id="LCFB01000015">
    <property type="protein sequence ID" value="KKS84682.1"/>
    <property type="molecule type" value="Genomic_DNA"/>
</dbReference>
<comment type="caution">
    <text evidence="2">The sequence shown here is derived from an EMBL/GenBank/DDBJ whole genome shotgun (WGS) entry which is preliminary data.</text>
</comment>
<protein>
    <submittedName>
        <fullName evidence="2">Uncharacterized protein</fullName>
    </submittedName>
</protein>
<reference evidence="2 3" key="1">
    <citation type="journal article" date="2015" name="Nature">
        <title>rRNA introns, odd ribosomes, and small enigmatic genomes across a large radiation of phyla.</title>
        <authorList>
            <person name="Brown C.T."/>
            <person name="Hug L.A."/>
            <person name="Thomas B.C."/>
            <person name="Sharon I."/>
            <person name="Castelle C.J."/>
            <person name="Singh A."/>
            <person name="Wilkins M.J."/>
            <person name="Williams K.H."/>
            <person name="Banfield J.F."/>
        </authorList>
    </citation>
    <scope>NUCLEOTIDE SEQUENCE [LARGE SCALE GENOMIC DNA]</scope>
</reference>
<keyword evidence="1" id="KW-0472">Membrane</keyword>